<dbReference type="KEGG" id="cqi:110721658"/>
<evidence type="ECO:0000256" key="4">
    <source>
        <dbReference type="ARBA" id="ARBA00022692"/>
    </source>
</evidence>
<dbReference type="Gramene" id="AUR62013869-RA">
    <property type="protein sequence ID" value="AUR62013869-RA:cds"/>
    <property type="gene ID" value="AUR62013869"/>
</dbReference>
<comment type="subcellular location">
    <subcellularLocation>
        <location evidence="1">Membrane</location>
        <topology evidence="1">Single-pass membrane protein</topology>
    </subcellularLocation>
</comment>
<evidence type="ECO:0000313" key="19">
    <source>
        <dbReference type="EnsemblPlants" id="AUR62013869-RA:cds"/>
    </source>
</evidence>
<keyword evidence="3" id="KW-0808">Transferase</keyword>
<dbReference type="Gene3D" id="1.10.510.10">
    <property type="entry name" value="Transferase(Phosphotransferase) domain 1"/>
    <property type="match status" value="1"/>
</dbReference>
<gene>
    <name evidence="19" type="primary">LOC110721658</name>
</gene>
<evidence type="ECO:0000256" key="1">
    <source>
        <dbReference type="ARBA" id="ARBA00004167"/>
    </source>
</evidence>
<dbReference type="PROSITE" id="PS51473">
    <property type="entry name" value="GNK2"/>
    <property type="match status" value="2"/>
</dbReference>
<keyword evidence="6" id="KW-0677">Repeat</keyword>
<dbReference type="SMART" id="SM00220">
    <property type="entry name" value="S_TKc"/>
    <property type="match status" value="1"/>
</dbReference>
<dbReference type="InterPro" id="IPR017441">
    <property type="entry name" value="Protein_kinase_ATP_BS"/>
</dbReference>
<dbReference type="Pfam" id="PF01657">
    <property type="entry name" value="Stress-antifung"/>
    <property type="match status" value="2"/>
</dbReference>
<dbReference type="GO" id="GO:0006950">
    <property type="term" value="P:response to stress"/>
    <property type="evidence" value="ECO:0007669"/>
    <property type="project" value="UniProtKB-ARBA"/>
</dbReference>
<reference evidence="19" key="1">
    <citation type="journal article" date="2017" name="Nature">
        <title>The genome of Chenopodium quinoa.</title>
        <authorList>
            <person name="Jarvis D.E."/>
            <person name="Ho Y.S."/>
            <person name="Lightfoot D.J."/>
            <person name="Schmoeckel S.M."/>
            <person name="Li B."/>
            <person name="Borm T.J.A."/>
            <person name="Ohyanagi H."/>
            <person name="Mineta K."/>
            <person name="Michell C.T."/>
            <person name="Saber N."/>
            <person name="Kharbatia N.M."/>
            <person name="Rupper R.R."/>
            <person name="Sharp A.R."/>
            <person name="Dally N."/>
            <person name="Boughton B.A."/>
            <person name="Woo Y.H."/>
            <person name="Gao G."/>
            <person name="Schijlen E.G.W.M."/>
            <person name="Guo X."/>
            <person name="Momin A.A."/>
            <person name="Negrao S."/>
            <person name="Al-Babili S."/>
            <person name="Gehring C."/>
            <person name="Roessner U."/>
            <person name="Jung C."/>
            <person name="Murphy K."/>
            <person name="Arold S.T."/>
            <person name="Gojobori T."/>
            <person name="van der Linden C.G."/>
            <person name="van Loo E.N."/>
            <person name="Jellen E.N."/>
            <person name="Maughan P.J."/>
            <person name="Tester M."/>
        </authorList>
    </citation>
    <scope>NUCLEOTIDE SEQUENCE [LARGE SCALE GENOMIC DNA]</scope>
    <source>
        <strain evidence="19">cv. PI 614886</strain>
    </source>
</reference>
<dbReference type="InterPro" id="IPR002902">
    <property type="entry name" value="GNK2"/>
</dbReference>
<evidence type="ECO:0000256" key="11">
    <source>
        <dbReference type="ARBA" id="ARBA00023136"/>
    </source>
</evidence>
<dbReference type="Pfam" id="PF00069">
    <property type="entry name" value="Pkinase"/>
    <property type="match status" value="1"/>
</dbReference>
<evidence type="ECO:0000256" key="12">
    <source>
        <dbReference type="ARBA" id="ARBA00023170"/>
    </source>
</evidence>
<dbReference type="InterPro" id="IPR038408">
    <property type="entry name" value="GNK2_sf"/>
</dbReference>
<feature type="domain" description="Protein kinase" evidence="17">
    <location>
        <begin position="347"/>
        <end position="597"/>
    </location>
</feature>
<dbReference type="EnsemblPlants" id="AUR62013869-RA">
    <property type="protein sequence ID" value="AUR62013869-RA:cds"/>
    <property type="gene ID" value="AUR62013869"/>
</dbReference>
<keyword evidence="4 15" id="KW-0812">Transmembrane</keyword>
<feature type="binding site" evidence="14">
    <location>
        <position position="375"/>
    </location>
    <ligand>
        <name>ATP</name>
        <dbReference type="ChEBI" id="CHEBI:30616"/>
    </ligand>
</feature>
<keyword evidence="7 14" id="KW-0547">Nucleotide-binding</keyword>
<dbReference type="GO" id="GO:0004674">
    <property type="term" value="F:protein serine/threonine kinase activity"/>
    <property type="evidence" value="ECO:0007669"/>
    <property type="project" value="UniProtKB-KW"/>
</dbReference>
<dbReference type="FunFam" id="3.30.200.20:FF:000162">
    <property type="entry name" value="Adenine nucleotide alpha hydrolase-like domain kinase"/>
    <property type="match status" value="1"/>
</dbReference>
<evidence type="ECO:0000256" key="3">
    <source>
        <dbReference type="ARBA" id="ARBA00022679"/>
    </source>
</evidence>
<dbReference type="PROSITE" id="PS00108">
    <property type="entry name" value="PROTEIN_KINASE_ST"/>
    <property type="match status" value="1"/>
</dbReference>
<keyword evidence="20" id="KW-1185">Reference proteome</keyword>
<dbReference type="GO" id="GO:0005886">
    <property type="term" value="C:plasma membrane"/>
    <property type="evidence" value="ECO:0007669"/>
    <property type="project" value="TreeGrafter"/>
</dbReference>
<evidence type="ECO:0000256" key="8">
    <source>
        <dbReference type="ARBA" id="ARBA00022777"/>
    </source>
</evidence>
<keyword evidence="11 15" id="KW-0472">Membrane</keyword>
<proteinExistence type="predicted"/>
<dbReference type="Gene3D" id="3.30.200.20">
    <property type="entry name" value="Phosphorylase Kinase, domain 1"/>
    <property type="match status" value="1"/>
</dbReference>
<evidence type="ECO:0000259" key="18">
    <source>
        <dbReference type="PROSITE" id="PS51473"/>
    </source>
</evidence>
<protein>
    <submittedName>
        <fullName evidence="19">Uncharacterized protein</fullName>
    </submittedName>
</protein>
<evidence type="ECO:0000256" key="5">
    <source>
        <dbReference type="ARBA" id="ARBA00022729"/>
    </source>
</evidence>
<dbReference type="PROSITE" id="PS50011">
    <property type="entry name" value="PROTEIN_KINASE_DOM"/>
    <property type="match status" value="1"/>
</dbReference>
<evidence type="ECO:0000256" key="7">
    <source>
        <dbReference type="ARBA" id="ARBA00022741"/>
    </source>
</evidence>
<evidence type="ECO:0000256" key="15">
    <source>
        <dbReference type="SAM" id="Phobius"/>
    </source>
</evidence>
<evidence type="ECO:0000256" key="14">
    <source>
        <dbReference type="PROSITE-ProRule" id="PRU10141"/>
    </source>
</evidence>
<evidence type="ECO:0000256" key="2">
    <source>
        <dbReference type="ARBA" id="ARBA00022527"/>
    </source>
</evidence>
<dbReference type="GO" id="GO:0005524">
    <property type="term" value="F:ATP binding"/>
    <property type="evidence" value="ECO:0007669"/>
    <property type="project" value="UniProtKB-UniRule"/>
</dbReference>
<keyword evidence="13" id="KW-0325">Glycoprotein</keyword>
<dbReference type="FunFam" id="1.10.510.10:FF:000129">
    <property type="entry name" value="cysteine-rich receptor-like protein kinase 10"/>
    <property type="match status" value="1"/>
</dbReference>
<dbReference type="OrthoDB" id="673386at2759"/>
<organism evidence="19 20">
    <name type="scientific">Chenopodium quinoa</name>
    <name type="common">Quinoa</name>
    <dbReference type="NCBI Taxonomy" id="63459"/>
    <lineage>
        <taxon>Eukaryota</taxon>
        <taxon>Viridiplantae</taxon>
        <taxon>Streptophyta</taxon>
        <taxon>Embryophyta</taxon>
        <taxon>Tracheophyta</taxon>
        <taxon>Spermatophyta</taxon>
        <taxon>Magnoliopsida</taxon>
        <taxon>eudicotyledons</taxon>
        <taxon>Gunneridae</taxon>
        <taxon>Pentapetalae</taxon>
        <taxon>Caryophyllales</taxon>
        <taxon>Chenopodiaceae</taxon>
        <taxon>Chenopodioideae</taxon>
        <taxon>Atripliceae</taxon>
        <taxon>Chenopodium</taxon>
    </lineage>
</organism>
<dbReference type="PROSITE" id="PS00107">
    <property type="entry name" value="PROTEIN_KINASE_ATP"/>
    <property type="match status" value="1"/>
</dbReference>
<feature type="signal peptide" evidence="16">
    <location>
        <begin position="1"/>
        <end position="20"/>
    </location>
</feature>
<reference evidence="19" key="2">
    <citation type="submission" date="2021-03" db="UniProtKB">
        <authorList>
            <consortium name="EnsemblPlants"/>
        </authorList>
    </citation>
    <scope>IDENTIFICATION</scope>
</reference>
<feature type="transmembrane region" description="Helical" evidence="15">
    <location>
        <begin position="285"/>
        <end position="310"/>
    </location>
</feature>
<accession>A0A803LIS2</accession>
<dbReference type="InterPro" id="IPR011009">
    <property type="entry name" value="Kinase-like_dom_sf"/>
</dbReference>
<keyword evidence="12" id="KW-0675">Receptor</keyword>
<keyword evidence="2" id="KW-0723">Serine/threonine-protein kinase</keyword>
<feature type="chain" id="PRO_5031032279" evidence="16">
    <location>
        <begin position="21"/>
        <end position="690"/>
    </location>
</feature>
<keyword evidence="5 16" id="KW-0732">Signal</keyword>
<feature type="domain" description="Gnk2-homologous" evidence="18">
    <location>
        <begin position="136"/>
        <end position="255"/>
    </location>
</feature>
<dbReference type="PANTHER" id="PTHR27002">
    <property type="entry name" value="RECEPTOR-LIKE SERINE/THREONINE-PROTEIN KINASE SD1-8"/>
    <property type="match status" value="1"/>
</dbReference>
<name>A0A803LIS2_CHEQI</name>
<evidence type="ECO:0000256" key="16">
    <source>
        <dbReference type="SAM" id="SignalP"/>
    </source>
</evidence>
<evidence type="ECO:0000256" key="6">
    <source>
        <dbReference type="ARBA" id="ARBA00022737"/>
    </source>
</evidence>
<keyword evidence="9 14" id="KW-0067">ATP-binding</keyword>
<feature type="domain" description="Gnk2-homologous" evidence="18">
    <location>
        <begin position="20"/>
        <end position="128"/>
    </location>
</feature>
<dbReference type="RefSeq" id="XP_021756548.1">
    <property type="nucleotide sequence ID" value="XM_021900856.1"/>
</dbReference>
<evidence type="ECO:0000256" key="9">
    <source>
        <dbReference type="ARBA" id="ARBA00022840"/>
    </source>
</evidence>
<dbReference type="AlphaFoldDB" id="A0A803LIS2"/>
<evidence type="ECO:0000313" key="20">
    <source>
        <dbReference type="Proteomes" id="UP000596660"/>
    </source>
</evidence>
<dbReference type="InterPro" id="IPR008271">
    <property type="entry name" value="Ser/Thr_kinase_AS"/>
</dbReference>
<keyword evidence="8" id="KW-0418">Kinase</keyword>
<dbReference type="SUPFAM" id="SSF56112">
    <property type="entry name" value="Protein kinase-like (PK-like)"/>
    <property type="match status" value="1"/>
</dbReference>
<keyword evidence="10 15" id="KW-1133">Transmembrane helix</keyword>
<dbReference type="Gene3D" id="3.30.430.20">
    <property type="entry name" value="Gnk2 domain, C-X8-C-X2-C motif"/>
    <property type="match status" value="2"/>
</dbReference>
<evidence type="ECO:0000256" key="13">
    <source>
        <dbReference type="ARBA" id="ARBA00023180"/>
    </source>
</evidence>
<sequence>MGIFWFLYFVMNHSLMLAAGNTYYRCYSTGNFSSDSQYIRSRNSLLSALADGVKDQDGFYSTTAIVYPPTPLPDCLGLCRKDLISSDDCYNCISKSASDLSRNCPVQKQIVAWGADADCMVQCIPPATLKPQTDDTHPSEHACNATGVSAINLSRFGGTLANVTAKLAVKVAAEGTSSSFPSGYNEPQYFATEEAKLVDHLTIYAGGYCLPSLSASDCTACLKEAANQSDKYCNGKSGARIFTPGCVLRYELYPFYKSTKSVAPSPSVSPSSNTRKKSRAENRTAVFTIILPIISVVTLSVLIIGTRMILKKRKQHWDHKDDIVGAGSIESCFEFSFKTIRSATNDFSETNKLGQGGFGVVYRGRLPNGLLVAVKRLTCRTAHGEAEFKNEVQLVARLHHKNLVRLIGFCLGVKERILIYELALSGSLDHILFNSNRRENLTWKIRYNIIEGIARGLLYLHEESQLRIIHRDLKASNILLDASMNPKISDFGTARLFLEDHGSASRIVGTFGYMPPEYAKYGKISTKVDVFSFGVLLLEIVTGRKNSATNNPSRLEHLLSKAWKCWKEGQLLELIDPMLLREDGQVNDITRCIHIGLLCVQENVGCRPIMKDVVLVLEGCSQSLPSPSEPAYLMEIVSGEPSVSTMEQNLAWRSHASDTDQATSGLSSLSSAGFTSVNEVSFSHTYPEPR</sequence>
<dbReference type="Proteomes" id="UP000596660">
    <property type="component" value="Unplaced"/>
</dbReference>
<dbReference type="CDD" id="cd23509">
    <property type="entry name" value="Gnk2-like"/>
    <property type="match status" value="2"/>
</dbReference>
<evidence type="ECO:0000256" key="10">
    <source>
        <dbReference type="ARBA" id="ARBA00022989"/>
    </source>
</evidence>
<dbReference type="CDD" id="cd14066">
    <property type="entry name" value="STKc_IRAK"/>
    <property type="match status" value="1"/>
</dbReference>
<dbReference type="PANTHER" id="PTHR27002:SF1080">
    <property type="entry name" value="CYSTEINE-RICH RECEPTOR-LIKE PROTEIN KINASE 29"/>
    <property type="match status" value="1"/>
</dbReference>
<evidence type="ECO:0000259" key="17">
    <source>
        <dbReference type="PROSITE" id="PS50011"/>
    </source>
</evidence>
<dbReference type="GeneID" id="110721658"/>
<dbReference type="InterPro" id="IPR000719">
    <property type="entry name" value="Prot_kinase_dom"/>
</dbReference>